<evidence type="ECO:0000313" key="7">
    <source>
        <dbReference type="EMBL" id="MCL9816816.1"/>
    </source>
</evidence>
<feature type="transmembrane region" description="Helical" evidence="5">
    <location>
        <begin position="236"/>
        <end position="253"/>
    </location>
</feature>
<reference evidence="7" key="1">
    <citation type="journal article" date="2022" name="Syst. Appl. Microbiol.">
        <title>Natronocalculus amylovorans gen. nov., sp. nov., and Natranaeroarchaeum aerophilus sp. nov., dominant culturable amylolytic natronoarchaea from hypersaline soda lakes in southwestern Siberia.</title>
        <authorList>
            <person name="Sorokin D.Y."/>
            <person name="Elcheninov A.G."/>
            <person name="Khizhniak T.V."/>
            <person name="Koenen M."/>
            <person name="Bale N.J."/>
            <person name="Damste J.S.S."/>
            <person name="Kublanov I.V."/>
        </authorList>
    </citation>
    <scope>NUCLEOTIDE SEQUENCE</scope>
    <source>
        <strain evidence="7">AArc-St2</strain>
    </source>
</reference>
<accession>A0AAE3FX44</accession>
<organism evidence="7 8">
    <name type="scientific">Natronocalculus amylovorans</name>
    <dbReference type="NCBI Taxonomy" id="2917812"/>
    <lineage>
        <taxon>Archaea</taxon>
        <taxon>Methanobacteriati</taxon>
        <taxon>Methanobacteriota</taxon>
        <taxon>Stenosarchaea group</taxon>
        <taxon>Halobacteria</taxon>
        <taxon>Halobacteriales</taxon>
        <taxon>Haloferacaceae</taxon>
        <taxon>Natronocalculus</taxon>
    </lineage>
</organism>
<evidence type="ECO:0000256" key="1">
    <source>
        <dbReference type="ARBA" id="ARBA00004127"/>
    </source>
</evidence>
<dbReference type="PANTHER" id="PTHR39535:SF2">
    <property type="entry name" value="HTTM DOMAIN-CONTAINING PROTEIN"/>
    <property type="match status" value="1"/>
</dbReference>
<evidence type="ECO:0000256" key="3">
    <source>
        <dbReference type="ARBA" id="ARBA00022989"/>
    </source>
</evidence>
<dbReference type="InterPro" id="IPR053934">
    <property type="entry name" value="HTTM_dom"/>
</dbReference>
<evidence type="ECO:0000259" key="6">
    <source>
        <dbReference type="SMART" id="SM00752"/>
    </source>
</evidence>
<feature type="transmembrane region" description="Helical" evidence="5">
    <location>
        <begin position="260"/>
        <end position="291"/>
    </location>
</feature>
<gene>
    <name evidence="7" type="ORF">AArcSt2_07660</name>
</gene>
<dbReference type="InterPro" id="IPR011020">
    <property type="entry name" value="HTTM-like"/>
</dbReference>
<reference evidence="7" key="2">
    <citation type="submission" date="2022-02" db="EMBL/GenBank/DDBJ databases">
        <authorList>
            <person name="Elcheninov A.G."/>
            <person name="Sorokin D.Y."/>
            <person name="Kublanov I.V."/>
        </authorList>
    </citation>
    <scope>NUCLEOTIDE SEQUENCE</scope>
    <source>
        <strain evidence="7">AArc-St2</strain>
    </source>
</reference>
<dbReference type="AlphaFoldDB" id="A0AAE3FX44"/>
<feature type="transmembrane region" description="Helical" evidence="5">
    <location>
        <begin position="139"/>
        <end position="159"/>
    </location>
</feature>
<feature type="domain" description="HTTM-like" evidence="6">
    <location>
        <begin position="26"/>
        <end position="295"/>
    </location>
</feature>
<keyword evidence="3 5" id="KW-1133">Transmembrane helix</keyword>
<keyword evidence="8" id="KW-1185">Reference proteome</keyword>
<dbReference type="InterPro" id="IPR052964">
    <property type="entry name" value="Sporulation_signal_mat"/>
</dbReference>
<dbReference type="EMBL" id="JAKRVX010000002">
    <property type="protein sequence ID" value="MCL9816816.1"/>
    <property type="molecule type" value="Genomic_DNA"/>
</dbReference>
<comment type="caution">
    <text evidence="7">The sequence shown here is derived from an EMBL/GenBank/DDBJ whole genome shotgun (WGS) entry which is preliminary data.</text>
</comment>
<evidence type="ECO:0000256" key="4">
    <source>
        <dbReference type="ARBA" id="ARBA00023136"/>
    </source>
</evidence>
<dbReference type="RefSeq" id="WP_250583685.1">
    <property type="nucleotide sequence ID" value="NZ_JAKRVX010000002.1"/>
</dbReference>
<proteinExistence type="predicted"/>
<keyword evidence="4 5" id="KW-0472">Membrane</keyword>
<dbReference type="PANTHER" id="PTHR39535">
    <property type="entry name" value="SPORULATION-DELAYING PROTEIN SDPB"/>
    <property type="match status" value="1"/>
</dbReference>
<feature type="transmembrane region" description="Helical" evidence="5">
    <location>
        <begin position="34"/>
        <end position="51"/>
    </location>
</feature>
<feature type="transmembrane region" description="Helical" evidence="5">
    <location>
        <begin position="90"/>
        <end position="108"/>
    </location>
</feature>
<keyword evidence="2 5" id="KW-0812">Transmembrane</keyword>
<comment type="subcellular location">
    <subcellularLocation>
        <location evidence="1">Endomembrane system</location>
        <topology evidence="1">Multi-pass membrane protein</topology>
    </subcellularLocation>
</comment>
<protein>
    <submittedName>
        <fullName evidence="7">HTTM domain-containing protein</fullName>
    </submittedName>
</protein>
<evidence type="ECO:0000256" key="5">
    <source>
        <dbReference type="SAM" id="Phobius"/>
    </source>
</evidence>
<feature type="transmembrane region" description="Helical" evidence="5">
    <location>
        <begin position="171"/>
        <end position="189"/>
    </location>
</feature>
<sequence>MTTTTAQLTQHAKTIGNRMQQNVRDTIRIDTRSLAIFRILLGLLVVADILLRSRNFWYFYSGEGVVPQSLALDAGRENAFSFYFFVDDPTLIAGLFVLQVLFAIQLIFGYKTRIATIISFLFVVSLDHHNPFVTSYADILFRLLFFWAIFLPLGERWSIDAVHRDRSPRSSFAGIAALFAMGQMVWMYLVNWFHKSQDSLWTSGEATPLIMGLDDMTFLLAGTVREFPTLLEYGGLLWYYMLLVSPLLILLVGRTRYPLILLFFGGHAMFALTVRIGAFAYVAFAGLVLFLQPQFWSDTAALSRRVGMRTEPFETVRDRCIQLAERVPKRQPQHPSLPALKQYTYSAALGIVIGSIVIYTVFTVVPMGVVGEQVSPEDRIEENARALSIDQPEWSVFAPTPRTTDRYYVFAAETADGALIDVYNDGRELTSERPYDELQNQYGTYRERFYMNSIRRSGMQDRDDSAAVLAAYTCELWAEEHDTELTQLTMYTITESITRETISDPANRESRSWVMFEYSCTDEPPERIALPD</sequence>
<evidence type="ECO:0000256" key="2">
    <source>
        <dbReference type="ARBA" id="ARBA00022692"/>
    </source>
</evidence>
<dbReference type="GO" id="GO:0012505">
    <property type="term" value="C:endomembrane system"/>
    <property type="evidence" value="ECO:0007669"/>
    <property type="project" value="UniProtKB-SubCell"/>
</dbReference>
<dbReference type="Pfam" id="PF05090">
    <property type="entry name" value="HTTM"/>
    <property type="match status" value="1"/>
</dbReference>
<dbReference type="Proteomes" id="UP001203207">
    <property type="component" value="Unassembled WGS sequence"/>
</dbReference>
<evidence type="ECO:0000313" key="8">
    <source>
        <dbReference type="Proteomes" id="UP001203207"/>
    </source>
</evidence>
<name>A0AAE3FX44_9EURY</name>
<feature type="transmembrane region" description="Helical" evidence="5">
    <location>
        <begin position="345"/>
        <end position="370"/>
    </location>
</feature>
<dbReference type="SMART" id="SM00752">
    <property type="entry name" value="HTTM"/>
    <property type="match status" value="1"/>
</dbReference>